<dbReference type="EMBL" id="CM026423">
    <property type="protein sequence ID" value="KAG0584061.1"/>
    <property type="molecule type" value="Genomic_DNA"/>
</dbReference>
<reference evidence="1" key="1">
    <citation type="submission" date="2020-06" db="EMBL/GenBank/DDBJ databases">
        <title>WGS assembly of Ceratodon purpureus strain R40.</title>
        <authorList>
            <person name="Carey S.B."/>
            <person name="Jenkins J."/>
            <person name="Shu S."/>
            <person name="Lovell J.T."/>
            <person name="Sreedasyam A."/>
            <person name="Maumus F."/>
            <person name="Tiley G.P."/>
            <person name="Fernandez-Pozo N."/>
            <person name="Barry K."/>
            <person name="Chen C."/>
            <person name="Wang M."/>
            <person name="Lipzen A."/>
            <person name="Daum C."/>
            <person name="Saski C.A."/>
            <person name="Payton A.C."/>
            <person name="Mcbreen J.C."/>
            <person name="Conrad R.E."/>
            <person name="Kollar L.M."/>
            <person name="Olsson S."/>
            <person name="Huttunen S."/>
            <person name="Landis J.B."/>
            <person name="Wickett N.J."/>
            <person name="Johnson M.G."/>
            <person name="Rensing S.A."/>
            <person name="Grimwood J."/>
            <person name="Schmutz J."/>
            <person name="Mcdaniel S.F."/>
        </authorList>
    </citation>
    <scope>NUCLEOTIDE SEQUENCE</scope>
    <source>
        <strain evidence="1">R40</strain>
    </source>
</reference>
<protein>
    <submittedName>
        <fullName evidence="1">Uncharacterized protein</fullName>
    </submittedName>
</protein>
<gene>
    <name evidence="1" type="ORF">KC19_3G181700</name>
</gene>
<dbReference type="Proteomes" id="UP000822688">
    <property type="component" value="Chromosome 3"/>
</dbReference>
<sequence>MHRTLQIYCEEWREGRVHSKSNAGFPGTEVEASALDVLLLTSQCSLGLCETAGYDSREVDFNLGSYFTSLLWKTRVSYFLHLSRRKHGSTTVNCAQKLPENIPR</sequence>
<dbReference type="AlphaFoldDB" id="A0A8T0IMI0"/>
<evidence type="ECO:0000313" key="2">
    <source>
        <dbReference type="Proteomes" id="UP000822688"/>
    </source>
</evidence>
<name>A0A8T0IMI0_CERPU</name>
<comment type="caution">
    <text evidence="1">The sequence shown here is derived from an EMBL/GenBank/DDBJ whole genome shotgun (WGS) entry which is preliminary data.</text>
</comment>
<proteinExistence type="predicted"/>
<organism evidence="1 2">
    <name type="scientific">Ceratodon purpureus</name>
    <name type="common">Fire moss</name>
    <name type="synonym">Dicranum purpureum</name>
    <dbReference type="NCBI Taxonomy" id="3225"/>
    <lineage>
        <taxon>Eukaryota</taxon>
        <taxon>Viridiplantae</taxon>
        <taxon>Streptophyta</taxon>
        <taxon>Embryophyta</taxon>
        <taxon>Bryophyta</taxon>
        <taxon>Bryophytina</taxon>
        <taxon>Bryopsida</taxon>
        <taxon>Dicranidae</taxon>
        <taxon>Pseudoditrichales</taxon>
        <taxon>Ditrichaceae</taxon>
        <taxon>Ceratodon</taxon>
    </lineage>
</organism>
<keyword evidence="2" id="KW-1185">Reference proteome</keyword>
<evidence type="ECO:0000313" key="1">
    <source>
        <dbReference type="EMBL" id="KAG0584061.1"/>
    </source>
</evidence>
<accession>A0A8T0IMI0</accession>